<organism evidence="4 5">
    <name type="scientific">Apophysomyces ossiformis</name>
    <dbReference type="NCBI Taxonomy" id="679940"/>
    <lineage>
        <taxon>Eukaryota</taxon>
        <taxon>Fungi</taxon>
        <taxon>Fungi incertae sedis</taxon>
        <taxon>Mucoromycota</taxon>
        <taxon>Mucoromycotina</taxon>
        <taxon>Mucoromycetes</taxon>
        <taxon>Mucorales</taxon>
        <taxon>Mucorineae</taxon>
        <taxon>Mucoraceae</taxon>
        <taxon>Apophysomyces</taxon>
    </lineage>
</organism>
<feature type="region of interest" description="Disordered" evidence="2">
    <location>
        <begin position="1"/>
        <end position="20"/>
    </location>
</feature>
<dbReference type="AlphaFoldDB" id="A0A8H7EMI7"/>
<proteinExistence type="predicted"/>
<dbReference type="InterPro" id="IPR050769">
    <property type="entry name" value="NAT_camello-type"/>
</dbReference>
<dbReference type="OrthoDB" id="9975416at2759"/>
<dbReference type="SUPFAM" id="SSF55729">
    <property type="entry name" value="Acyl-CoA N-acyltransferases (Nat)"/>
    <property type="match status" value="1"/>
</dbReference>
<evidence type="ECO:0000259" key="3">
    <source>
        <dbReference type="PROSITE" id="PS51186"/>
    </source>
</evidence>
<keyword evidence="1" id="KW-0808">Transferase</keyword>
<evidence type="ECO:0000313" key="5">
    <source>
        <dbReference type="Proteomes" id="UP000605846"/>
    </source>
</evidence>
<dbReference type="PROSITE" id="PS51186">
    <property type="entry name" value="GNAT"/>
    <property type="match status" value="1"/>
</dbReference>
<comment type="caution">
    <text evidence="4">The sequence shown here is derived from an EMBL/GenBank/DDBJ whole genome shotgun (WGS) entry which is preliminary data.</text>
</comment>
<dbReference type="Pfam" id="PF00583">
    <property type="entry name" value="Acetyltransf_1"/>
    <property type="match status" value="1"/>
</dbReference>
<sequence>MQSLPHQDNSQPLNSETRKRSIQIRDGNVSDAHAIVYLGSYVFTQTFGHSLSKQDLETYLKETYTINQISTELKDPLKYFVVASDSQNNIVGFAQLTQGTMEECVANSDRPIELQRIYVHPDYHGAGIGRRLVEKVEKMAQCLGFRTLWLGVWEENFKAQGVYQKLGYKKVGSHDFVMGECVQTDYILSKSI</sequence>
<dbReference type="GO" id="GO:0008080">
    <property type="term" value="F:N-acetyltransferase activity"/>
    <property type="evidence" value="ECO:0007669"/>
    <property type="project" value="InterPro"/>
</dbReference>
<reference evidence="4" key="1">
    <citation type="submission" date="2020-01" db="EMBL/GenBank/DDBJ databases">
        <title>Genome Sequencing of Three Apophysomyces-Like Fungal Strains Confirms a Novel Fungal Genus in the Mucoromycota with divergent Burkholderia-like Endosymbiotic Bacteria.</title>
        <authorList>
            <person name="Stajich J.E."/>
            <person name="Macias A.M."/>
            <person name="Carter-House D."/>
            <person name="Lovett B."/>
            <person name="Kasson L.R."/>
            <person name="Berry K."/>
            <person name="Grigoriev I."/>
            <person name="Chang Y."/>
            <person name="Spatafora J."/>
            <person name="Kasson M.T."/>
        </authorList>
    </citation>
    <scope>NUCLEOTIDE SEQUENCE</scope>
    <source>
        <strain evidence="4">NRRL A-21654</strain>
    </source>
</reference>
<protein>
    <recommendedName>
        <fullName evidence="3">N-acetyltransferase domain-containing protein</fullName>
    </recommendedName>
</protein>
<accession>A0A8H7EMI7</accession>
<name>A0A8H7EMI7_9FUNG</name>
<dbReference type="PANTHER" id="PTHR13947">
    <property type="entry name" value="GNAT FAMILY N-ACETYLTRANSFERASE"/>
    <property type="match status" value="1"/>
</dbReference>
<dbReference type="EMBL" id="JABAYA010000246">
    <property type="protein sequence ID" value="KAF7721641.1"/>
    <property type="molecule type" value="Genomic_DNA"/>
</dbReference>
<evidence type="ECO:0000313" key="4">
    <source>
        <dbReference type="EMBL" id="KAF7721641.1"/>
    </source>
</evidence>
<feature type="domain" description="N-acetyltransferase" evidence="3">
    <location>
        <begin position="22"/>
        <end position="192"/>
    </location>
</feature>
<dbReference type="Gene3D" id="3.40.630.30">
    <property type="match status" value="1"/>
</dbReference>
<gene>
    <name evidence="4" type="ORF">EC973_004339</name>
</gene>
<dbReference type="CDD" id="cd04301">
    <property type="entry name" value="NAT_SF"/>
    <property type="match status" value="1"/>
</dbReference>
<dbReference type="InterPro" id="IPR016181">
    <property type="entry name" value="Acyl_CoA_acyltransferase"/>
</dbReference>
<dbReference type="PANTHER" id="PTHR13947:SF37">
    <property type="entry name" value="LD18367P"/>
    <property type="match status" value="1"/>
</dbReference>
<keyword evidence="5" id="KW-1185">Reference proteome</keyword>
<feature type="compositionally biased region" description="Polar residues" evidence="2">
    <location>
        <begin position="1"/>
        <end position="15"/>
    </location>
</feature>
<evidence type="ECO:0000256" key="1">
    <source>
        <dbReference type="ARBA" id="ARBA00022679"/>
    </source>
</evidence>
<dbReference type="Proteomes" id="UP000605846">
    <property type="component" value="Unassembled WGS sequence"/>
</dbReference>
<evidence type="ECO:0000256" key="2">
    <source>
        <dbReference type="SAM" id="MobiDB-lite"/>
    </source>
</evidence>
<dbReference type="InterPro" id="IPR000182">
    <property type="entry name" value="GNAT_dom"/>
</dbReference>